<gene>
    <name evidence="2" type="ORF">DY114_01010</name>
</gene>
<organism evidence="2 3">
    <name type="scientific">Apilactobacillus micheneri</name>
    <dbReference type="NCBI Taxonomy" id="1899430"/>
    <lineage>
        <taxon>Bacteria</taxon>
        <taxon>Bacillati</taxon>
        <taxon>Bacillota</taxon>
        <taxon>Bacilli</taxon>
        <taxon>Lactobacillales</taxon>
        <taxon>Lactobacillaceae</taxon>
        <taxon>Apilactobacillus</taxon>
    </lineage>
</organism>
<evidence type="ECO:0000256" key="1">
    <source>
        <dbReference type="SAM" id="Phobius"/>
    </source>
</evidence>
<proteinExistence type="predicted"/>
<keyword evidence="3" id="KW-1185">Reference proteome</keyword>
<dbReference type="EMBL" id="QUAV01000001">
    <property type="protein sequence ID" value="TPR26306.1"/>
    <property type="molecule type" value="Genomic_DNA"/>
</dbReference>
<reference evidence="2 3" key="1">
    <citation type="submission" date="2018-08" db="EMBL/GenBank/DDBJ databases">
        <title>Comparative genomics of wild bee and flower associated Lactobacillus reveals potential adaptation to the bee host.</title>
        <authorList>
            <person name="Vuong H.Q."/>
            <person name="Mcfrederick Q.S."/>
        </authorList>
    </citation>
    <scope>NUCLEOTIDE SEQUENCE [LARGE SCALE GENOMIC DNA]</scope>
    <source>
        <strain evidence="2 3">HV_13</strain>
    </source>
</reference>
<evidence type="ECO:0000313" key="3">
    <source>
        <dbReference type="Proteomes" id="UP000777560"/>
    </source>
</evidence>
<name>A0ABY2Z304_9LACO</name>
<protein>
    <recommendedName>
        <fullName evidence="4">Multipass membrane protein</fullName>
    </recommendedName>
</protein>
<evidence type="ECO:0000313" key="2">
    <source>
        <dbReference type="EMBL" id="TPR26306.1"/>
    </source>
</evidence>
<feature type="transmembrane region" description="Helical" evidence="1">
    <location>
        <begin position="47"/>
        <end position="69"/>
    </location>
</feature>
<feature type="transmembrane region" description="Helical" evidence="1">
    <location>
        <begin position="76"/>
        <end position="93"/>
    </location>
</feature>
<feature type="transmembrane region" description="Helical" evidence="1">
    <location>
        <begin position="99"/>
        <end position="118"/>
    </location>
</feature>
<comment type="caution">
    <text evidence="2">The sequence shown here is derived from an EMBL/GenBank/DDBJ whole genome shotgun (WGS) entry which is preliminary data.</text>
</comment>
<keyword evidence="1" id="KW-0472">Membrane</keyword>
<dbReference type="RefSeq" id="WP_140925735.1">
    <property type="nucleotide sequence ID" value="NZ_QUAU01000001.1"/>
</dbReference>
<keyword evidence="1" id="KW-1133">Transmembrane helix</keyword>
<dbReference type="Proteomes" id="UP000777560">
    <property type="component" value="Unassembled WGS sequence"/>
</dbReference>
<accession>A0ABY2Z304</accession>
<sequence>MVSKAMQMLMKILNPILVIINILFSLSAFLSILLVDYTSSQIFFKAITYGISYLTIGLFSIAILILIGVKNFKLKIIISIIAIILFIVTLVFSQDDGLMSMYLIPFYTFVAYILSYGIQQLVNNKK</sequence>
<keyword evidence="1" id="KW-0812">Transmembrane</keyword>
<feature type="transmembrane region" description="Helical" evidence="1">
    <location>
        <begin position="12"/>
        <end position="35"/>
    </location>
</feature>
<evidence type="ECO:0008006" key="4">
    <source>
        <dbReference type="Google" id="ProtNLM"/>
    </source>
</evidence>